<feature type="region of interest" description="Disordered" evidence="2">
    <location>
        <begin position="1"/>
        <end position="56"/>
    </location>
</feature>
<name>A0A1R0GZB0_9FUNG</name>
<feature type="compositionally biased region" description="Basic and acidic residues" evidence="2">
    <location>
        <begin position="15"/>
        <end position="44"/>
    </location>
</feature>
<feature type="domain" description="C2H2-type" evidence="3">
    <location>
        <begin position="173"/>
        <end position="195"/>
    </location>
</feature>
<evidence type="ECO:0000313" key="4">
    <source>
        <dbReference type="EMBL" id="OLY82185.1"/>
    </source>
</evidence>
<dbReference type="AlphaFoldDB" id="A0A1R0GZB0"/>
<dbReference type="InterPro" id="IPR013087">
    <property type="entry name" value="Znf_C2H2_type"/>
</dbReference>
<accession>A0A1R0GZB0</accession>
<reference evidence="4 5" key="1">
    <citation type="journal article" date="2016" name="Mol. Biol. Evol.">
        <title>Genome-Wide Survey of Gut Fungi (Harpellales) Reveals the First Horizontally Transferred Ubiquitin Gene from a Mosquito Host.</title>
        <authorList>
            <person name="Wang Y."/>
            <person name="White M.M."/>
            <person name="Kvist S."/>
            <person name="Moncalvo J.M."/>
        </authorList>
    </citation>
    <scope>NUCLEOTIDE SEQUENCE [LARGE SCALE GENOMIC DNA]</scope>
    <source>
        <strain evidence="4 5">ALG-7-W6</strain>
    </source>
</reference>
<keyword evidence="1" id="KW-0862">Zinc</keyword>
<evidence type="ECO:0000259" key="3">
    <source>
        <dbReference type="PROSITE" id="PS50157"/>
    </source>
</evidence>
<dbReference type="PROSITE" id="PS50157">
    <property type="entry name" value="ZINC_FINGER_C2H2_2"/>
    <property type="match status" value="1"/>
</dbReference>
<evidence type="ECO:0000313" key="5">
    <source>
        <dbReference type="Proteomes" id="UP000187455"/>
    </source>
</evidence>
<protein>
    <recommendedName>
        <fullName evidence="3">C2H2-type domain-containing protein</fullName>
    </recommendedName>
</protein>
<gene>
    <name evidence="4" type="ORF">AYI68_g3697</name>
</gene>
<organism evidence="4 5">
    <name type="scientific">Smittium mucronatum</name>
    <dbReference type="NCBI Taxonomy" id="133383"/>
    <lineage>
        <taxon>Eukaryota</taxon>
        <taxon>Fungi</taxon>
        <taxon>Fungi incertae sedis</taxon>
        <taxon>Zoopagomycota</taxon>
        <taxon>Kickxellomycotina</taxon>
        <taxon>Harpellomycetes</taxon>
        <taxon>Harpellales</taxon>
        <taxon>Legeriomycetaceae</taxon>
        <taxon>Smittium</taxon>
    </lineage>
</organism>
<keyword evidence="1" id="KW-0479">Metal-binding</keyword>
<evidence type="ECO:0000256" key="1">
    <source>
        <dbReference type="PROSITE-ProRule" id="PRU00042"/>
    </source>
</evidence>
<comment type="caution">
    <text evidence="4">The sequence shown here is derived from an EMBL/GenBank/DDBJ whole genome shotgun (WGS) entry which is preliminary data.</text>
</comment>
<keyword evidence="5" id="KW-1185">Reference proteome</keyword>
<sequence>MKNNLSGSTVLSENSNHHLIQENRYSPEKTQIKSKIESENNRENQKKKKIGCKKDPSPLNDDNFRYYTGGIFKKGEDRDINIACTNFDETINKKTTSSLREKNFESDGKASYREITPIENSSGNNPFKLTKYQYKAKNCVPLTGSYEKQKEISAKANLLNLIPTKNNVKAKLFECENSGCKMTFNRKEHYSRHLR</sequence>
<dbReference type="EMBL" id="LSSL01001792">
    <property type="protein sequence ID" value="OLY82185.1"/>
    <property type="molecule type" value="Genomic_DNA"/>
</dbReference>
<evidence type="ECO:0000256" key="2">
    <source>
        <dbReference type="SAM" id="MobiDB-lite"/>
    </source>
</evidence>
<proteinExistence type="predicted"/>
<keyword evidence="1" id="KW-0863">Zinc-finger</keyword>
<feature type="compositionally biased region" description="Polar residues" evidence="2">
    <location>
        <begin position="1"/>
        <end position="14"/>
    </location>
</feature>
<dbReference type="Proteomes" id="UP000187455">
    <property type="component" value="Unassembled WGS sequence"/>
</dbReference>
<dbReference type="GO" id="GO:0008270">
    <property type="term" value="F:zinc ion binding"/>
    <property type="evidence" value="ECO:0007669"/>
    <property type="project" value="UniProtKB-KW"/>
</dbReference>